<protein>
    <submittedName>
        <fullName evidence="1">Glutamine cyclotransferase</fullName>
    </submittedName>
</protein>
<dbReference type="GO" id="GO:0016603">
    <property type="term" value="F:glutaminyl-peptide cyclotransferase activity"/>
    <property type="evidence" value="ECO:0007669"/>
    <property type="project" value="InterPro"/>
</dbReference>
<dbReference type="SUPFAM" id="SSF50969">
    <property type="entry name" value="YVTN repeat-like/Quinoprotein amine dehydrogenase"/>
    <property type="match status" value="1"/>
</dbReference>
<sequence>MKKINLLIITSLSAFLLNCGESKDLFSIASKDLKQVYKPNESVNLSVENAENTTIDSVVYYSNDVKLGTSANNKVLNFKLDNLQFGIQDIKAVVFYEGQKAECITSFELVSNITPKLYETKDYTILNTYNHDANAYTQGLEFYKGILLEGTGQNGESTLRKTDYKSGTVSKSIPLSQEYFGEGITVFNGKIYQLTWRNKVGFIYNAETLVQEKTFNYFADIEGWGLTHNDKHLIMSDGTNKIYFLDPQTQKMVRSINVYSDTNAIPEINELEWIDGKIWANIYQKDVVVIINPENGAVEAVINFSALKTKNKKILTDGDEVLNGIAYNPATKTVFITGKDWDKMFEIKLK</sequence>
<gene>
    <name evidence="1" type="ORF">SAMN05660918_1141</name>
</gene>
<evidence type="ECO:0000313" key="2">
    <source>
        <dbReference type="Proteomes" id="UP000199702"/>
    </source>
</evidence>
<name>A0A1H6SCK3_9FLAO</name>
<reference evidence="2" key="1">
    <citation type="submission" date="2016-10" db="EMBL/GenBank/DDBJ databases">
        <authorList>
            <person name="Varghese N."/>
            <person name="Submissions S."/>
        </authorList>
    </citation>
    <scope>NUCLEOTIDE SEQUENCE [LARGE SCALE GENOMIC DNA]</scope>
    <source>
        <strain evidence="2">DSM 17934</strain>
    </source>
</reference>
<dbReference type="Pfam" id="PF05096">
    <property type="entry name" value="Glu_cyclase_2"/>
    <property type="match status" value="1"/>
</dbReference>
<dbReference type="RefSeq" id="WP_091309451.1">
    <property type="nucleotide sequence ID" value="NZ_CBCSJU010000005.1"/>
</dbReference>
<dbReference type="PANTHER" id="PTHR31270:SF1">
    <property type="entry name" value="GLUTAMINYL-PEPTIDE CYCLOTRANSFERASE"/>
    <property type="match status" value="1"/>
</dbReference>
<keyword evidence="2" id="KW-1185">Reference proteome</keyword>
<accession>A0A1H6SCK3</accession>
<dbReference type="InterPro" id="IPR007788">
    <property type="entry name" value="QCT"/>
</dbReference>
<dbReference type="EMBL" id="FNYA01000002">
    <property type="protein sequence ID" value="SEI61142.1"/>
    <property type="molecule type" value="Genomic_DNA"/>
</dbReference>
<proteinExistence type="predicted"/>
<dbReference type="Proteomes" id="UP000199702">
    <property type="component" value="Unassembled WGS sequence"/>
</dbReference>
<dbReference type="PANTHER" id="PTHR31270">
    <property type="entry name" value="GLUTAMINYL-PEPTIDE CYCLOTRANSFERASE"/>
    <property type="match status" value="1"/>
</dbReference>
<dbReference type="OrthoDB" id="9783700at2"/>
<organism evidence="1 2">
    <name type="scientific">Flavobacterium terrigena</name>
    <dbReference type="NCBI Taxonomy" id="402734"/>
    <lineage>
        <taxon>Bacteria</taxon>
        <taxon>Pseudomonadati</taxon>
        <taxon>Bacteroidota</taxon>
        <taxon>Flavobacteriia</taxon>
        <taxon>Flavobacteriales</taxon>
        <taxon>Flavobacteriaceae</taxon>
        <taxon>Flavobacterium</taxon>
    </lineage>
</organism>
<dbReference type="InterPro" id="IPR011044">
    <property type="entry name" value="Quino_amine_DH_bsu"/>
</dbReference>
<evidence type="ECO:0000313" key="1">
    <source>
        <dbReference type="EMBL" id="SEI61142.1"/>
    </source>
</evidence>
<dbReference type="AlphaFoldDB" id="A0A1H6SCK3"/>
<keyword evidence="1" id="KW-0808">Transferase</keyword>
<dbReference type="STRING" id="402734.SAMN05660918_1141"/>